<dbReference type="PANTHER" id="PTHR12138">
    <property type="entry name" value="PRIMATE-EXPANDED PROTEIN FAMILY"/>
    <property type="match status" value="1"/>
</dbReference>
<accession>A0A7N9C879</accession>
<feature type="transmembrane region" description="Helical" evidence="1">
    <location>
        <begin position="58"/>
        <end position="77"/>
    </location>
</feature>
<keyword evidence="1" id="KW-0472">Membrane</keyword>
<proteinExistence type="predicted"/>
<reference evidence="2 3" key="1">
    <citation type="submission" date="2013-03" db="EMBL/GenBank/DDBJ databases">
        <authorList>
            <person name="Warren W."/>
            <person name="Wilson R.K."/>
        </authorList>
    </citation>
    <scope>NUCLEOTIDE SEQUENCE</scope>
</reference>
<protein>
    <submittedName>
        <fullName evidence="2">Uncharacterized protein</fullName>
    </submittedName>
</protein>
<evidence type="ECO:0000313" key="3">
    <source>
        <dbReference type="Proteomes" id="UP000233100"/>
    </source>
</evidence>
<evidence type="ECO:0000256" key="1">
    <source>
        <dbReference type="SAM" id="Phobius"/>
    </source>
</evidence>
<dbReference type="GeneTree" id="ENSGT01150000287179"/>
<dbReference type="PRINTS" id="PR02045">
    <property type="entry name" value="F138DOMAIN"/>
</dbReference>
<organism evidence="2 3">
    <name type="scientific">Macaca fascicularis</name>
    <name type="common">Crab-eating macaque</name>
    <name type="synonym">Cynomolgus monkey</name>
    <dbReference type="NCBI Taxonomy" id="9541"/>
    <lineage>
        <taxon>Eukaryota</taxon>
        <taxon>Metazoa</taxon>
        <taxon>Chordata</taxon>
        <taxon>Craniata</taxon>
        <taxon>Vertebrata</taxon>
        <taxon>Euteleostomi</taxon>
        <taxon>Mammalia</taxon>
        <taxon>Eutheria</taxon>
        <taxon>Euarchontoglires</taxon>
        <taxon>Primates</taxon>
        <taxon>Haplorrhini</taxon>
        <taxon>Catarrhini</taxon>
        <taxon>Cercopithecidae</taxon>
        <taxon>Cercopithecinae</taxon>
        <taxon>Macaca</taxon>
    </lineage>
</organism>
<dbReference type="Ensembl" id="ENSMFAT00000091284.1">
    <property type="protein sequence ID" value="ENSMFAP00000046584.1"/>
    <property type="gene ID" value="ENSMFAG00000056079.1"/>
</dbReference>
<dbReference type="AlphaFoldDB" id="A0A7N9C879"/>
<reference evidence="2" key="2">
    <citation type="submission" date="2025-08" db="UniProtKB">
        <authorList>
            <consortium name="Ensembl"/>
        </authorList>
    </citation>
    <scope>IDENTIFICATION</scope>
</reference>
<dbReference type="PANTHER" id="PTHR12138:SF152">
    <property type="entry name" value="C2H2-TYPE DOMAIN-CONTAINING PROTEIN"/>
    <property type="match status" value="1"/>
</dbReference>
<keyword evidence="1" id="KW-1133">Transmembrane helix</keyword>
<keyword evidence="1" id="KW-0812">Transmembrane</keyword>
<dbReference type="Proteomes" id="UP000233100">
    <property type="component" value="Chromosome 15"/>
</dbReference>
<keyword evidence="3" id="KW-1185">Reference proteome</keyword>
<name>A0A7N9C879_MACFA</name>
<sequence>MSKEQLFFFFFEADSHSVSQAGVQGYDLGSLQPLPPGSSNSPASASQVAGITGTHHNAWLIFGFLFVCLFVSVEMAFHHVVQAGLELQDSSNLPTGFPKCWDYRCEPPAPARSN</sequence>
<evidence type="ECO:0000313" key="2">
    <source>
        <dbReference type="Ensembl" id="ENSMFAP00000046584.1"/>
    </source>
</evidence>
<reference evidence="2" key="3">
    <citation type="submission" date="2025-09" db="UniProtKB">
        <authorList>
            <consortium name="Ensembl"/>
        </authorList>
    </citation>
    <scope>IDENTIFICATION</scope>
</reference>